<evidence type="ECO:0000313" key="2">
    <source>
        <dbReference type="Proteomes" id="UP000197090"/>
    </source>
</evidence>
<gene>
    <name evidence="1" type="ORF">CEE63_03060</name>
</gene>
<sequence length="250" mass="27720">MRYLFVYQDFVASVEELLAELSVTDIQVISVKKGESSPSTAVLSCLPEAGGVCAVIQVDRKYRKSLGAVEVEQVFKQFRRNDQVLRQWLVPIPAREQARCPPTEAFEAAVADCGWLMLADDALVRADEVSPIRWDFVGRAAQLLRRLALGEQLGPMRQWQANHGIHFAPNGQVHFSYSLPKGPPIQPVYWHLTEGRSTTAEGASRIYFDLRSVEGVAHVLVFYVGPHPEDGGYQASFESAKWCGAPPGAH</sequence>
<organism evidence="1 2">
    <name type="scientific">Stenotrophomonas maltophilia</name>
    <name type="common">Pseudomonas maltophilia</name>
    <name type="synonym">Xanthomonas maltophilia</name>
    <dbReference type="NCBI Taxonomy" id="40324"/>
    <lineage>
        <taxon>Bacteria</taxon>
        <taxon>Pseudomonadati</taxon>
        <taxon>Pseudomonadota</taxon>
        <taxon>Gammaproteobacteria</taxon>
        <taxon>Lysobacterales</taxon>
        <taxon>Lysobacteraceae</taxon>
        <taxon>Stenotrophomonas</taxon>
        <taxon>Stenotrophomonas maltophilia group</taxon>
    </lineage>
</organism>
<dbReference type="Proteomes" id="UP000197090">
    <property type="component" value="Unassembled WGS sequence"/>
</dbReference>
<protein>
    <submittedName>
        <fullName evidence="1">Uncharacterized protein</fullName>
    </submittedName>
</protein>
<reference evidence="1 2" key="1">
    <citation type="submission" date="2017-06" db="EMBL/GenBank/DDBJ databases">
        <authorList>
            <person name="Kim H.J."/>
            <person name="Triplett B.A."/>
        </authorList>
    </citation>
    <scope>NUCLEOTIDE SEQUENCE [LARGE SCALE GENOMIC DNA]</scope>
    <source>
        <strain evidence="1 2">594</strain>
    </source>
</reference>
<dbReference type="AlphaFoldDB" id="A0A246IDA2"/>
<dbReference type="RefSeq" id="WP_088496347.1">
    <property type="nucleotide sequence ID" value="NZ_NIVX01000026.1"/>
</dbReference>
<proteinExistence type="predicted"/>
<evidence type="ECO:0000313" key="1">
    <source>
        <dbReference type="EMBL" id="OWQ78004.1"/>
    </source>
</evidence>
<dbReference type="EMBL" id="NIVX01000026">
    <property type="protein sequence ID" value="OWQ78004.1"/>
    <property type="molecule type" value="Genomic_DNA"/>
</dbReference>
<name>A0A246IDA2_STEMA</name>
<comment type="caution">
    <text evidence="1">The sequence shown here is derived from an EMBL/GenBank/DDBJ whole genome shotgun (WGS) entry which is preliminary data.</text>
</comment>
<accession>A0A246IDA2</accession>